<gene>
    <name evidence="1" type="ORF">QAD02_015948</name>
</gene>
<keyword evidence="2" id="KW-1185">Reference proteome</keyword>
<name>A0ACC2PAZ8_9HYME</name>
<sequence length="104" mass="11099">MPSPVATPVPIMAAPVDAELPPLSIVELSDNVDASLEIPPTPATPDHLRRGEPQDCGDATVHQAELLSPRAHDGRPSLRMRIRRLPLNTAPASPDQEDDIESSA</sequence>
<reference evidence="1" key="1">
    <citation type="submission" date="2023-04" db="EMBL/GenBank/DDBJ databases">
        <title>A chromosome-level genome assembly of the parasitoid wasp Eretmocerus hayati.</title>
        <authorList>
            <person name="Zhong Y."/>
            <person name="Liu S."/>
            <person name="Liu Y."/>
        </authorList>
    </citation>
    <scope>NUCLEOTIDE SEQUENCE</scope>
    <source>
        <strain evidence="1">ZJU_SS_LIU_2023</strain>
    </source>
</reference>
<comment type="caution">
    <text evidence="1">The sequence shown here is derived from an EMBL/GenBank/DDBJ whole genome shotgun (WGS) entry which is preliminary data.</text>
</comment>
<protein>
    <submittedName>
        <fullName evidence="1">Uncharacterized protein</fullName>
    </submittedName>
</protein>
<accession>A0ACC2PAZ8</accession>
<evidence type="ECO:0000313" key="1">
    <source>
        <dbReference type="EMBL" id="KAJ8680161.1"/>
    </source>
</evidence>
<dbReference type="Proteomes" id="UP001239111">
    <property type="component" value="Chromosome 2"/>
</dbReference>
<evidence type="ECO:0000313" key="2">
    <source>
        <dbReference type="Proteomes" id="UP001239111"/>
    </source>
</evidence>
<organism evidence="1 2">
    <name type="scientific">Eretmocerus hayati</name>
    <dbReference type="NCBI Taxonomy" id="131215"/>
    <lineage>
        <taxon>Eukaryota</taxon>
        <taxon>Metazoa</taxon>
        <taxon>Ecdysozoa</taxon>
        <taxon>Arthropoda</taxon>
        <taxon>Hexapoda</taxon>
        <taxon>Insecta</taxon>
        <taxon>Pterygota</taxon>
        <taxon>Neoptera</taxon>
        <taxon>Endopterygota</taxon>
        <taxon>Hymenoptera</taxon>
        <taxon>Apocrita</taxon>
        <taxon>Proctotrupomorpha</taxon>
        <taxon>Chalcidoidea</taxon>
        <taxon>Aphelinidae</taxon>
        <taxon>Aphelininae</taxon>
        <taxon>Eretmocerus</taxon>
    </lineage>
</organism>
<proteinExistence type="predicted"/>
<dbReference type="EMBL" id="CM056742">
    <property type="protein sequence ID" value="KAJ8680161.1"/>
    <property type="molecule type" value="Genomic_DNA"/>
</dbReference>